<gene>
    <name evidence="2" type="ORF">K491DRAFT_607136</name>
</gene>
<evidence type="ECO:0000313" key="2">
    <source>
        <dbReference type="EMBL" id="KAF2651307.1"/>
    </source>
</evidence>
<dbReference type="Pfam" id="PF06985">
    <property type="entry name" value="HET"/>
    <property type="match status" value="1"/>
</dbReference>
<evidence type="ECO:0000259" key="1">
    <source>
        <dbReference type="Pfam" id="PF06985"/>
    </source>
</evidence>
<dbReference type="OrthoDB" id="5386682at2759"/>
<name>A0A6A6SW60_9PLEO</name>
<dbReference type="Proteomes" id="UP000799324">
    <property type="component" value="Unassembled WGS sequence"/>
</dbReference>
<reference evidence="2" key="1">
    <citation type="journal article" date="2020" name="Stud. Mycol.">
        <title>101 Dothideomycetes genomes: a test case for predicting lifestyles and emergence of pathogens.</title>
        <authorList>
            <person name="Haridas S."/>
            <person name="Albert R."/>
            <person name="Binder M."/>
            <person name="Bloem J."/>
            <person name="Labutti K."/>
            <person name="Salamov A."/>
            <person name="Andreopoulos B."/>
            <person name="Baker S."/>
            <person name="Barry K."/>
            <person name="Bills G."/>
            <person name="Bluhm B."/>
            <person name="Cannon C."/>
            <person name="Castanera R."/>
            <person name="Culley D."/>
            <person name="Daum C."/>
            <person name="Ezra D."/>
            <person name="Gonzalez J."/>
            <person name="Henrissat B."/>
            <person name="Kuo A."/>
            <person name="Liang C."/>
            <person name="Lipzen A."/>
            <person name="Lutzoni F."/>
            <person name="Magnuson J."/>
            <person name="Mondo S."/>
            <person name="Nolan M."/>
            <person name="Ohm R."/>
            <person name="Pangilinan J."/>
            <person name="Park H.-J."/>
            <person name="Ramirez L."/>
            <person name="Alfaro M."/>
            <person name="Sun H."/>
            <person name="Tritt A."/>
            <person name="Yoshinaga Y."/>
            <person name="Zwiers L.-H."/>
            <person name="Turgeon B."/>
            <person name="Goodwin S."/>
            <person name="Spatafora J."/>
            <person name="Crous P."/>
            <person name="Grigoriev I."/>
        </authorList>
    </citation>
    <scope>NUCLEOTIDE SEQUENCE</scope>
    <source>
        <strain evidence="2">CBS 122681</strain>
    </source>
</reference>
<organism evidence="2 3">
    <name type="scientific">Lophiostoma macrostomum CBS 122681</name>
    <dbReference type="NCBI Taxonomy" id="1314788"/>
    <lineage>
        <taxon>Eukaryota</taxon>
        <taxon>Fungi</taxon>
        <taxon>Dikarya</taxon>
        <taxon>Ascomycota</taxon>
        <taxon>Pezizomycotina</taxon>
        <taxon>Dothideomycetes</taxon>
        <taxon>Pleosporomycetidae</taxon>
        <taxon>Pleosporales</taxon>
        <taxon>Lophiostomataceae</taxon>
        <taxon>Lophiostoma</taxon>
    </lineage>
</organism>
<dbReference type="PANTHER" id="PTHR24148">
    <property type="entry name" value="ANKYRIN REPEAT DOMAIN-CONTAINING PROTEIN 39 HOMOLOG-RELATED"/>
    <property type="match status" value="1"/>
</dbReference>
<feature type="non-terminal residue" evidence="2">
    <location>
        <position position="215"/>
    </location>
</feature>
<dbReference type="PANTHER" id="PTHR24148:SF82">
    <property type="entry name" value="HETEROKARYON INCOMPATIBILITY DOMAIN-CONTAINING PROTEIN"/>
    <property type="match status" value="1"/>
</dbReference>
<dbReference type="InterPro" id="IPR010730">
    <property type="entry name" value="HET"/>
</dbReference>
<proteinExistence type="predicted"/>
<accession>A0A6A6SW60</accession>
<evidence type="ECO:0000313" key="3">
    <source>
        <dbReference type="Proteomes" id="UP000799324"/>
    </source>
</evidence>
<keyword evidence="3" id="KW-1185">Reference proteome</keyword>
<sequence length="215" mass="24285">MKCNASPFQPLDKTSRQIRILILHPGDGDQGLSCDHEIVSLDRPGGYEALSYCWGPPDTSAEIMLNGAHYHVSSALKAALNHLRWMKQPRRLWIDALCIEQGQKEEKLHQVAQMRSVYESASQVLVWIGTPTKDTVAGMELINRIATSSSRYYSRANGFTLSDVPMSLDSLVGILAILRRPYWYRMWIIQEVAVASRPPLIGCGSMWLSWDIFHI</sequence>
<dbReference type="EMBL" id="MU004429">
    <property type="protein sequence ID" value="KAF2651307.1"/>
    <property type="molecule type" value="Genomic_DNA"/>
</dbReference>
<feature type="domain" description="Heterokaryon incompatibility" evidence="1">
    <location>
        <begin position="47"/>
        <end position="191"/>
    </location>
</feature>
<protein>
    <submittedName>
        <fullName evidence="2">HET-domain-containing protein</fullName>
    </submittedName>
</protein>
<dbReference type="AlphaFoldDB" id="A0A6A6SW60"/>
<dbReference type="InterPro" id="IPR052895">
    <property type="entry name" value="HetReg/Transcr_Mod"/>
</dbReference>